<organism evidence="7 8">
    <name type="scientific">Thalassoglobus polymorphus</name>
    <dbReference type="NCBI Taxonomy" id="2527994"/>
    <lineage>
        <taxon>Bacteria</taxon>
        <taxon>Pseudomonadati</taxon>
        <taxon>Planctomycetota</taxon>
        <taxon>Planctomycetia</taxon>
        <taxon>Planctomycetales</taxon>
        <taxon>Planctomycetaceae</taxon>
        <taxon>Thalassoglobus</taxon>
    </lineage>
</organism>
<gene>
    <name evidence="7" type="ORF">Mal48_41890</name>
</gene>
<evidence type="ECO:0000256" key="5">
    <source>
        <dbReference type="SAM" id="Phobius"/>
    </source>
</evidence>
<dbReference type="InterPro" id="IPR011020">
    <property type="entry name" value="HTTM-like"/>
</dbReference>
<feature type="transmembrane region" description="Helical" evidence="5">
    <location>
        <begin position="254"/>
        <end position="286"/>
    </location>
</feature>
<dbReference type="SMART" id="SM00752">
    <property type="entry name" value="HTTM"/>
    <property type="match status" value="1"/>
</dbReference>
<dbReference type="KEGG" id="tpol:Mal48_41890"/>
<feature type="transmembrane region" description="Helical" evidence="5">
    <location>
        <begin position="318"/>
        <end position="338"/>
    </location>
</feature>
<name>A0A517QTE7_9PLAN</name>
<keyword evidence="8" id="KW-1185">Reference proteome</keyword>
<dbReference type="InterPro" id="IPR053934">
    <property type="entry name" value="HTTM_dom"/>
</dbReference>
<protein>
    <submittedName>
        <fullName evidence="7">Vitamin K-dependent gamma-carboxylase</fullName>
    </submittedName>
</protein>
<dbReference type="OrthoDB" id="252928at2"/>
<dbReference type="PANTHER" id="PTHR39535:SF2">
    <property type="entry name" value="HTTM DOMAIN-CONTAINING PROTEIN"/>
    <property type="match status" value="1"/>
</dbReference>
<dbReference type="Proteomes" id="UP000315724">
    <property type="component" value="Chromosome"/>
</dbReference>
<feature type="transmembrane region" description="Helical" evidence="5">
    <location>
        <begin position="77"/>
        <end position="98"/>
    </location>
</feature>
<dbReference type="RefSeq" id="WP_145203623.1">
    <property type="nucleotide sequence ID" value="NZ_CP036267.1"/>
</dbReference>
<keyword evidence="4 5" id="KW-0472">Membrane</keyword>
<dbReference type="Pfam" id="PF05090">
    <property type="entry name" value="HTTM"/>
    <property type="match status" value="1"/>
</dbReference>
<sequence>MNEQHQHSKRSGIVNHFREWFYAKEVPYSLALTRIFVPLAMLFAVIPRWPNVREMYSSDGAPAPFWENYGMTDLLPIFSPEIAMGLYTAMVFLCLAVCVGWKTRLSLVALSALVAYFGLLDALGTLTKYTIFACHTFVLLSFSECGSVWSVDAWIKKRKSGEPVSLEAEIWPQRLIQLLIGFVYLGSAVTKTQTHGFFSGDQMFFWSLTNMNFHNPLGEWMTGFPASLVLFGYFAVIWESLFLFLVWKDPARRILLAFGILFHAMTFFMLGLLVFPLLFFAVYFVFLKESEAKRIGTFFQSLLPKSPQFAERISLAQITSWPAFGAILLGMSLFSIAAERKMDVYSENGPDGRIVLQPLSQEAVAEITQDDRSMAVEDQLFSIDMGTIVVGGYVINPRKTFQTGETVFIQARLIQPHSDVWVEYTLRDSENRVVAREGSIAPREDLRTTFKVPIGQDWPSGEYRLSVTVNTKPSLGRTVHIVNPSR</sequence>
<keyword evidence="2 5" id="KW-0812">Transmembrane</keyword>
<feature type="transmembrane region" description="Helical" evidence="5">
    <location>
        <begin position="26"/>
        <end position="46"/>
    </location>
</feature>
<feature type="transmembrane region" description="Helical" evidence="5">
    <location>
        <begin position="129"/>
        <end position="155"/>
    </location>
</feature>
<accession>A0A517QTE7</accession>
<keyword evidence="3 5" id="KW-1133">Transmembrane helix</keyword>
<feature type="transmembrane region" description="Helical" evidence="5">
    <location>
        <begin position="224"/>
        <end position="247"/>
    </location>
</feature>
<evidence type="ECO:0000256" key="2">
    <source>
        <dbReference type="ARBA" id="ARBA00022692"/>
    </source>
</evidence>
<evidence type="ECO:0000259" key="6">
    <source>
        <dbReference type="SMART" id="SM00752"/>
    </source>
</evidence>
<evidence type="ECO:0000256" key="4">
    <source>
        <dbReference type="ARBA" id="ARBA00023136"/>
    </source>
</evidence>
<dbReference type="AlphaFoldDB" id="A0A517QTE7"/>
<evidence type="ECO:0000256" key="3">
    <source>
        <dbReference type="ARBA" id="ARBA00022989"/>
    </source>
</evidence>
<feature type="transmembrane region" description="Helical" evidence="5">
    <location>
        <begin position="105"/>
        <end position="123"/>
    </location>
</feature>
<evidence type="ECO:0000256" key="1">
    <source>
        <dbReference type="ARBA" id="ARBA00004127"/>
    </source>
</evidence>
<dbReference type="InterPro" id="IPR052964">
    <property type="entry name" value="Sporulation_signal_mat"/>
</dbReference>
<evidence type="ECO:0000313" key="7">
    <source>
        <dbReference type="EMBL" id="QDT34916.1"/>
    </source>
</evidence>
<dbReference type="PANTHER" id="PTHR39535">
    <property type="entry name" value="SPORULATION-DELAYING PROTEIN SDPB"/>
    <property type="match status" value="1"/>
</dbReference>
<dbReference type="EMBL" id="CP036267">
    <property type="protein sequence ID" value="QDT34916.1"/>
    <property type="molecule type" value="Genomic_DNA"/>
</dbReference>
<dbReference type="GO" id="GO:0012505">
    <property type="term" value="C:endomembrane system"/>
    <property type="evidence" value="ECO:0007669"/>
    <property type="project" value="UniProtKB-SubCell"/>
</dbReference>
<feature type="transmembrane region" description="Helical" evidence="5">
    <location>
        <begin position="175"/>
        <end position="198"/>
    </location>
</feature>
<feature type="domain" description="HTTM-like" evidence="6">
    <location>
        <begin position="22"/>
        <end position="291"/>
    </location>
</feature>
<proteinExistence type="predicted"/>
<comment type="subcellular location">
    <subcellularLocation>
        <location evidence="1">Endomembrane system</location>
        <topology evidence="1">Multi-pass membrane protein</topology>
    </subcellularLocation>
</comment>
<reference evidence="7 8" key="1">
    <citation type="submission" date="2019-02" db="EMBL/GenBank/DDBJ databases">
        <title>Deep-cultivation of Planctomycetes and their phenomic and genomic characterization uncovers novel biology.</title>
        <authorList>
            <person name="Wiegand S."/>
            <person name="Jogler M."/>
            <person name="Boedeker C."/>
            <person name="Pinto D."/>
            <person name="Vollmers J."/>
            <person name="Rivas-Marin E."/>
            <person name="Kohn T."/>
            <person name="Peeters S.H."/>
            <person name="Heuer A."/>
            <person name="Rast P."/>
            <person name="Oberbeckmann S."/>
            <person name="Bunk B."/>
            <person name="Jeske O."/>
            <person name="Meyerdierks A."/>
            <person name="Storesund J.E."/>
            <person name="Kallscheuer N."/>
            <person name="Luecker S."/>
            <person name="Lage O.M."/>
            <person name="Pohl T."/>
            <person name="Merkel B.J."/>
            <person name="Hornburger P."/>
            <person name="Mueller R.-W."/>
            <person name="Bruemmer F."/>
            <person name="Labrenz M."/>
            <person name="Spormann A.M."/>
            <person name="Op den Camp H."/>
            <person name="Overmann J."/>
            <person name="Amann R."/>
            <person name="Jetten M.S.M."/>
            <person name="Mascher T."/>
            <person name="Medema M.H."/>
            <person name="Devos D.P."/>
            <person name="Kaster A.-K."/>
            <person name="Ovreas L."/>
            <person name="Rohde M."/>
            <person name="Galperin M.Y."/>
            <person name="Jogler C."/>
        </authorList>
    </citation>
    <scope>NUCLEOTIDE SEQUENCE [LARGE SCALE GENOMIC DNA]</scope>
    <source>
        <strain evidence="7 8">Mal48</strain>
    </source>
</reference>
<evidence type="ECO:0000313" key="8">
    <source>
        <dbReference type="Proteomes" id="UP000315724"/>
    </source>
</evidence>